<sequence>MALQVINSVAMSKYQSIVELDLQPPNPPPPPTQLTSSCYKCCDSLTTSLLKSSSSANLTELLNQPQDQTHAELSRIPSSLTCGCPFFTPIAGRPS</sequence>
<keyword evidence="2" id="KW-1185">Reference proteome</keyword>
<reference evidence="1 2" key="1">
    <citation type="journal article" date="2023" name="Sci. Data">
        <title>Genome assembly of the Korean intertidal mud-creeper Batillaria attramentaria.</title>
        <authorList>
            <person name="Patra A.K."/>
            <person name="Ho P.T."/>
            <person name="Jun S."/>
            <person name="Lee S.J."/>
            <person name="Kim Y."/>
            <person name="Won Y.J."/>
        </authorList>
    </citation>
    <scope>NUCLEOTIDE SEQUENCE [LARGE SCALE GENOMIC DNA]</scope>
    <source>
        <strain evidence="1">Wonlab-2016</strain>
    </source>
</reference>
<name>A0ABD0KBE6_9CAEN</name>
<comment type="caution">
    <text evidence="1">The sequence shown here is derived from an EMBL/GenBank/DDBJ whole genome shotgun (WGS) entry which is preliminary data.</text>
</comment>
<dbReference type="AlphaFoldDB" id="A0ABD0KBE6"/>
<dbReference type="EMBL" id="JACVVK020000210">
    <property type="protein sequence ID" value="KAK7484418.1"/>
    <property type="molecule type" value="Genomic_DNA"/>
</dbReference>
<proteinExistence type="predicted"/>
<evidence type="ECO:0000313" key="2">
    <source>
        <dbReference type="Proteomes" id="UP001519460"/>
    </source>
</evidence>
<evidence type="ECO:0000313" key="1">
    <source>
        <dbReference type="EMBL" id="KAK7484418.1"/>
    </source>
</evidence>
<dbReference type="Proteomes" id="UP001519460">
    <property type="component" value="Unassembled WGS sequence"/>
</dbReference>
<protein>
    <submittedName>
        <fullName evidence="1">Uncharacterized protein</fullName>
    </submittedName>
</protein>
<gene>
    <name evidence="1" type="ORF">BaRGS_00024303</name>
</gene>
<organism evidence="1 2">
    <name type="scientific">Batillaria attramentaria</name>
    <dbReference type="NCBI Taxonomy" id="370345"/>
    <lineage>
        <taxon>Eukaryota</taxon>
        <taxon>Metazoa</taxon>
        <taxon>Spiralia</taxon>
        <taxon>Lophotrochozoa</taxon>
        <taxon>Mollusca</taxon>
        <taxon>Gastropoda</taxon>
        <taxon>Caenogastropoda</taxon>
        <taxon>Sorbeoconcha</taxon>
        <taxon>Cerithioidea</taxon>
        <taxon>Batillariidae</taxon>
        <taxon>Batillaria</taxon>
    </lineage>
</organism>
<accession>A0ABD0KBE6</accession>